<dbReference type="Proteomes" id="UP000325081">
    <property type="component" value="Unassembled WGS sequence"/>
</dbReference>
<dbReference type="AlphaFoldDB" id="A0A5A7PYB4"/>
<sequence>MPRDRRPRLAKLSMTAWAFFSFDLLEVADVIGAIDKMSGLAEERAGHESGRGISGVVFLDEAYSRVDDEQHDYADKVLPVRRLSLNDYVSTYPAISQDDGHDSGGLHDPRERVPHEAEELEEFALLFLLELVGPEDLEPFVTFIARQPFSRTFQSRENFLDWNVLLQNNTT</sequence>
<proteinExistence type="predicted"/>
<accession>A0A5A7PYB4</accession>
<protein>
    <submittedName>
        <fullName evidence="1">Alpha-L-rhamnosidase</fullName>
    </submittedName>
</protein>
<reference evidence="2" key="1">
    <citation type="journal article" date="2019" name="Curr. Biol.">
        <title>Genome Sequence of Striga asiatica Provides Insight into the Evolution of Plant Parasitism.</title>
        <authorList>
            <person name="Yoshida S."/>
            <person name="Kim S."/>
            <person name="Wafula E.K."/>
            <person name="Tanskanen J."/>
            <person name="Kim Y.M."/>
            <person name="Honaas L."/>
            <person name="Yang Z."/>
            <person name="Spallek T."/>
            <person name="Conn C.E."/>
            <person name="Ichihashi Y."/>
            <person name="Cheong K."/>
            <person name="Cui S."/>
            <person name="Der J.P."/>
            <person name="Gundlach H."/>
            <person name="Jiao Y."/>
            <person name="Hori C."/>
            <person name="Ishida J.K."/>
            <person name="Kasahara H."/>
            <person name="Kiba T."/>
            <person name="Kim M.S."/>
            <person name="Koo N."/>
            <person name="Laohavisit A."/>
            <person name="Lee Y.H."/>
            <person name="Lumba S."/>
            <person name="McCourt P."/>
            <person name="Mortimer J.C."/>
            <person name="Mutuku J.M."/>
            <person name="Nomura T."/>
            <person name="Sasaki-Sekimoto Y."/>
            <person name="Seto Y."/>
            <person name="Wang Y."/>
            <person name="Wakatake T."/>
            <person name="Sakakibara H."/>
            <person name="Demura T."/>
            <person name="Yamaguchi S."/>
            <person name="Yoneyama K."/>
            <person name="Manabe R.I."/>
            <person name="Nelson D.C."/>
            <person name="Schulman A.H."/>
            <person name="Timko M.P."/>
            <person name="dePamphilis C.W."/>
            <person name="Choi D."/>
            <person name="Shirasu K."/>
        </authorList>
    </citation>
    <scope>NUCLEOTIDE SEQUENCE [LARGE SCALE GENOMIC DNA]</scope>
    <source>
        <strain evidence="2">cv. UVA1</strain>
    </source>
</reference>
<dbReference type="EMBL" id="BKCP01005283">
    <property type="protein sequence ID" value="GER37097.1"/>
    <property type="molecule type" value="Genomic_DNA"/>
</dbReference>
<name>A0A5A7PYB4_STRAF</name>
<evidence type="ECO:0000313" key="2">
    <source>
        <dbReference type="Proteomes" id="UP000325081"/>
    </source>
</evidence>
<evidence type="ECO:0000313" key="1">
    <source>
        <dbReference type="EMBL" id="GER37097.1"/>
    </source>
</evidence>
<keyword evidence="2" id="KW-1185">Reference proteome</keyword>
<comment type="caution">
    <text evidence="1">The sequence shown here is derived from an EMBL/GenBank/DDBJ whole genome shotgun (WGS) entry which is preliminary data.</text>
</comment>
<organism evidence="1 2">
    <name type="scientific">Striga asiatica</name>
    <name type="common">Asiatic witchweed</name>
    <name type="synonym">Buchnera asiatica</name>
    <dbReference type="NCBI Taxonomy" id="4170"/>
    <lineage>
        <taxon>Eukaryota</taxon>
        <taxon>Viridiplantae</taxon>
        <taxon>Streptophyta</taxon>
        <taxon>Embryophyta</taxon>
        <taxon>Tracheophyta</taxon>
        <taxon>Spermatophyta</taxon>
        <taxon>Magnoliopsida</taxon>
        <taxon>eudicotyledons</taxon>
        <taxon>Gunneridae</taxon>
        <taxon>Pentapetalae</taxon>
        <taxon>asterids</taxon>
        <taxon>lamiids</taxon>
        <taxon>Lamiales</taxon>
        <taxon>Orobanchaceae</taxon>
        <taxon>Buchnereae</taxon>
        <taxon>Striga</taxon>
    </lineage>
</organism>
<gene>
    <name evidence="1" type="ORF">STAS_13478</name>
</gene>